<evidence type="ECO:0000313" key="2">
    <source>
        <dbReference type="Proteomes" id="UP001329430"/>
    </source>
</evidence>
<comment type="caution">
    <text evidence="1">The sequence shown here is derived from an EMBL/GenBank/DDBJ whole genome shotgun (WGS) entry which is preliminary data.</text>
</comment>
<keyword evidence="2" id="KW-1185">Reference proteome</keyword>
<sequence length="308" mass="35873">MSVIRISFYFCNNLINCRNARYSFMARISQRHLSSLQISKNLELISKNNICSDIANFKLNATLDKPLVILLSWLLAKRKHVFKFADYYVSQGFDVLNVNTTPWQMLWPTKGSQVIANEVATFLDKNTTCTPLIIHGFSVGAYQWAEVLVRFSQEPQRFQHILDRVIGQIWDSAADISEICYGFPMALFPKNQVLQNAMKQYILYHMRTFDKVATCHYVRSSQLFHGNMVKAPALFFLSKTDPVGAEKSNFRLKEDWENLGIKVYWQCWDTSPHVGHYQRHRKEYLEKLETFLYEINAITCSDKLQAKL</sequence>
<gene>
    <name evidence="1" type="ORF">RI129_007114</name>
</gene>
<dbReference type="AlphaFoldDB" id="A0AAN7VBR6"/>
<dbReference type="InterPro" id="IPR029058">
    <property type="entry name" value="AB_hydrolase_fold"/>
</dbReference>
<proteinExistence type="predicted"/>
<dbReference type="Gene3D" id="3.40.50.1820">
    <property type="entry name" value="alpha/beta hydrolase"/>
    <property type="match status" value="1"/>
</dbReference>
<accession>A0AAN7VBR6</accession>
<dbReference type="SUPFAM" id="SSF53474">
    <property type="entry name" value="alpha/beta-Hydrolases"/>
    <property type="match status" value="1"/>
</dbReference>
<evidence type="ECO:0008006" key="3">
    <source>
        <dbReference type="Google" id="ProtNLM"/>
    </source>
</evidence>
<dbReference type="EMBL" id="JAVRBK010000005">
    <property type="protein sequence ID" value="KAK5643269.1"/>
    <property type="molecule type" value="Genomic_DNA"/>
</dbReference>
<dbReference type="PANTHER" id="PTHR20908">
    <property type="entry name" value="LD15586P"/>
    <property type="match status" value="1"/>
</dbReference>
<dbReference type="Pfam" id="PF05705">
    <property type="entry name" value="DUF829"/>
    <property type="match status" value="1"/>
</dbReference>
<dbReference type="InterPro" id="IPR008547">
    <property type="entry name" value="DUF829_TMEM53"/>
</dbReference>
<protein>
    <recommendedName>
        <fullName evidence="3">Transmembrane protein 53</fullName>
    </recommendedName>
</protein>
<name>A0AAN7VBR6_9COLE</name>
<organism evidence="1 2">
    <name type="scientific">Pyrocoelia pectoralis</name>
    <dbReference type="NCBI Taxonomy" id="417401"/>
    <lineage>
        <taxon>Eukaryota</taxon>
        <taxon>Metazoa</taxon>
        <taxon>Ecdysozoa</taxon>
        <taxon>Arthropoda</taxon>
        <taxon>Hexapoda</taxon>
        <taxon>Insecta</taxon>
        <taxon>Pterygota</taxon>
        <taxon>Neoptera</taxon>
        <taxon>Endopterygota</taxon>
        <taxon>Coleoptera</taxon>
        <taxon>Polyphaga</taxon>
        <taxon>Elateriformia</taxon>
        <taxon>Elateroidea</taxon>
        <taxon>Lampyridae</taxon>
        <taxon>Lampyrinae</taxon>
        <taxon>Pyrocoelia</taxon>
    </lineage>
</organism>
<dbReference type="GO" id="GO:0017171">
    <property type="term" value="F:serine hydrolase activity"/>
    <property type="evidence" value="ECO:0007669"/>
    <property type="project" value="TreeGrafter"/>
</dbReference>
<reference evidence="1 2" key="1">
    <citation type="journal article" date="2024" name="Insects">
        <title>An Improved Chromosome-Level Genome Assembly of the Firefly Pyrocoelia pectoralis.</title>
        <authorList>
            <person name="Fu X."/>
            <person name="Meyer-Rochow V.B."/>
            <person name="Ballantyne L."/>
            <person name="Zhu X."/>
        </authorList>
    </citation>
    <scope>NUCLEOTIDE SEQUENCE [LARGE SCALE GENOMIC DNA]</scope>
    <source>
        <strain evidence="1">XCY_ONT2</strain>
    </source>
</reference>
<dbReference type="PANTHER" id="PTHR20908:SF1">
    <property type="entry name" value="LD15586P"/>
    <property type="match status" value="1"/>
</dbReference>
<evidence type="ECO:0000313" key="1">
    <source>
        <dbReference type="EMBL" id="KAK5643269.1"/>
    </source>
</evidence>
<dbReference type="Proteomes" id="UP001329430">
    <property type="component" value="Chromosome 5"/>
</dbReference>